<evidence type="ECO:0000256" key="3">
    <source>
        <dbReference type="ARBA" id="ARBA00022989"/>
    </source>
</evidence>
<reference evidence="7" key="1">
    <citation type="journal article" date="2015" name="Elife">
        <title>Stem cells and fluid flow drive cyst formation in an invertebrate excretory organ.</title>
        <authorList>
            <person name="Thi-Kim Vu H."/>
            <person name="Rink J.C."/>
            <person name="McKinney S.A."/>
            <person name="McClain M."/>
            <person name="Lakshmanaperumal N."/>
            <person name="Alexander R."/>
            <person name="Sanchez Alvarado A."/>
        </authorList>
    </citation>
    <scope>NUCLEOTIDE SEQUENCE</scope>
</reference>
<dbReference type="InterPro" id="IPR050186">
    <property type="entry name" value="TPT_transporter"/>
</dbReference>
<dbReference type="PANTHER" id="PTHR11132">
    <property type="entry name" value="SOLUTE CARRIER FAMILY 35"/>
    <property type="match status" value="1"/>
</dbReference>
<feature type="transmembrane region" description="Helical" evidence="5">
    <location>
        <begin position="24"/>
        <end position="42"/>
    </location>
</feature>
<dbReference type="PROSITE" id="PS51257">
    <property type="entry name" value="PROKAR_LIPOPROTEIN"/>
    <property type="match status" value="1"/>
</dbReference>
<evidence type="ECO:0000256" key="4">
    <source>
        <dbReference type="ARBA" id="ARBA00023136"/>
    </source>
</evidence>
<evidence type="ECO:0000256" key="2">
    <source>
        <dbReference type="ARBA" id="ARBA00022692"/>
    </source>
</evidence>
<feature type="domain" description="Sugar phosphate transporter" evidence="6">
    <location>
        <begin position="3"/>
        <end position="198"/>
    </location>
</feature>
<keyword evidence="3 5" id="KW-1133">Transmembrane helix</keyword>
<evidence type="ECO:0000259" key="6">
    <source>
        <dbReference type="Pfam" id="PF03151"/>
    </source>
</evidence>
<dbReference type="Pfam" id="PF03151">
    <property type="entry name" value="TPT"/>
    <property type="match status" value="1"/>
</dbReference>
<accession>A0A0H3YKF8</accession>
<organism evidence="7">
    <name type="scientific">Schmidtea mediterranea</name>
    <name type="common">Freshwater planarian flatworm</name>
    <dbReference type="NCBI Taxonomy" id="79327"/>
    <lineage>
        <taxon>Eukaryota</taxon>
        <taxon>Metazoa</taxon>
        <taxon>Spiralia</taxon>
        <taxon>Lophotrochozoa</taxon>
        <taxon>Platyhelminthes</taxon>
        <taxon>Rhabditophora</taxon>
        <taxon>Seriata</taxon>
        <taxon>Tricladida</taxon>
        <taxon>Continenticola</taxon>
        <taxon>Geoplanoidea</taxon>
        <taxon>Dugesiidae</taxon>
        <taxon>Schmidtea</taxon>
    </lineage>
</organism>
<dbReference type="AlphaFoldDB" id="A0A0H3YKF8"/>
<sequence>MTKSTSILFILFFSIILKLEKKRISLIFVILFIACGLLMFTYKSTQFHLQGFLLCLSASMLSGIRWSTTQLFTQHDKFGLSHPIDMIYHVQPWMILFLLPLSSGIEGLEVTSSSKFFGFHNSTEGLDLFFVLLYGAILAFAMECTEYLMVSRTSSLTLCISGIIKEITLLGLAVKINKDEINSINFVGLIFCLLGISLHVIIKFRYSNDDQKVSRIEIPEISPDD</sequence>
<name>A0A0H3YKF8_SCHMD</name>
<evidence type="ECO:0000256" key="5">
    <source>
        <dbReference type="SAM" id="Phobius"/>
    </source>
</evidence>
<protein>
    <submittedName>
        <fullName evidence="7">Slc35c-4</fullName>
    </submittedName>
</protein>
<proteinExistence type="evidence at transcript level"/>
<feature type="transmembrane region" description="Helical" evidence="5">
    <location>
        <begin position="48"/>
        <end position="66"/>
    </location>
</feature>
<evidence type="ECO:0000256" key="1">
    <source>
        <dbReference type="ARBA" id="ARBA00004141"/>
    </source>
</evidence>
<keyword evidence="2 5" id="KW-0812">Transmembrane</keyword>
<feature type="transmembrane region" description="Helical" evidence="5">
    <location>
        <begin position="86"/>
        <end position="105"/>
    </location>
</feature>
<keyword evidence="4 5" id="KW-0472">Membrane</keyword>
<dbReference type="GO" id="GO:0016020">
    <property type="term" value="C:membrane"/>
    <property type="evidence" value="ECO:0007669"/>
    <property type="project" value="UniProtKB-SubCell"/>
</dbReference>
<dbReference type="EMBL" id="KT163698">
    <property type="protein sequence ID" value="AKN21648.1"/>
    <property type="molecule type" value="mRNA"/>
</dbReference>
<comment type="subcellular location">
    <subcellularLocation>
        <location evidence="1">Membrane</location>
        <topology evidence="1">Multi-pass membrane protein</topology>
    </subcellularLocation>
</comment>
<dbReference type="InterPro" id="IPR004853">
    <property type="entry name" value="Sugar_P_trans_dom"/>
</dbReference>
<feature type="transmembrane region" description="Helical" evidence="5">
    <location>
        <begin position="186"/>
        <end position="206"/>
    </location>
</feature>
<feature type="transmembrane region" description="Helical" evidence="5">
    <location>
        <begin position="125"/>
        <end position="144"/>
    </location>
</feature>
<gene>
    <name evidence="7" type="primary">slc35c-4</name>
</gene>
<evidence type="ECO:0000313" key="7">
    <source>
        <dbReference type="EMBL" id="AKN21648.1"/>
    </source>
</evidence>